<evidence type="ECO:0000259" key="5">
    <source>
        <dbReference type="Pfam" id="PF01694"/>
    </source>
</evidence>
<accession>A0A1G7AUJ3</accession>
<organism evidence="6 7">
    <name type="scientific">Nocardioides lianchengensis</name>
    <dbReference type="NCBI Taxonomy" id="1045774"/>
    <lineage>
        <taxon>Bacteria</taxon>
        <taxon>Bacillati</taxon>
        <taxon>Actinomycetota</taxon>
        <taxon>Actinomycetes</taxon>
        <taxon>Propionibacteriales</taxon>
        <taxon>Nocardioidaceae</taxon>
        <taxon>Nocardioides</taxon>
    </lineage>
</organism>
<keyword evidence="4" id="KW-0472">Membrane</keyword>
<dbReference type="GO" id="GO:0004252">
    <property type="term" value="F:serine-type endopeptidase activity"/>
    <property type="evidence" value="ECO:0007669"/>
    <property type="project" value="InterPro"/>
</dbReference>
<reference evidence="7" key="1">
    <citation type="submission" date="2016-10" db="EMBL/GenBank/DDBJ databases">
        <authorList>
            <person name="Varghese N."/>
            <person name="Submissions S."/>
        </authorList>
    </citation>
    <scope>NUCLEOTIDE SEQUENCE [LARGE SCALE GENOMIC DNA]</scope>
    <source>
        <strain evidence="7">CGMCC 4.6858</strain>
    </source>
</reference>
<dbReference type="Pfam" id="PF01694">
    <property type="entry name" value="Rhomboid"/>
    <property type="match status" value="1"/>
</dbReference>
<dbReference type="InterPro" id="IPR035952">
    <property type="entry name" value="Rhomboid-like_sf"/>
</dbReference>
<dbReference type="STRING" id="1045774.SAMN05421872_11685"/>
<dbReference type="SUPFAM" id="SSF144091">
    <property type="entry name" value="Rhomboid-like"/>
    <property type="match status" value="1"/>
</dbReference>
<name>A0A1G7AUJ3_9ACTN</name>
<protein>
    <submittedName>
        <fullName evidence="6">Rhomboid family protein</fullName>
    </submittedName>
</protein>
<gene>
    <name evidence="6" type="ORF">SAMN05421872_11685</name>
</gene>
<keyword evidence="7" id="KW-1185">Reference proteome</keyword>
<dbReference type="AlphaFoldDB" id="A0A1G7AUJ3"/>
<proteinExistence type="predicted"/>
<dbReference type="RefSeq" id="WP_090860711.1">
    <property type="nucleotide sequence ID" value="NZ_FMZM01000016.1"/>
</dbReference>
<evidence type="ECO:0000256" key="4">
    <source>
        <dbReference type="ARBA" id="ARBA00023136"/>
    </source>
</evidence>
<dbReference type="EMBL" id="FMZM01000016">
    <property type="protein sequence ID" value="SDE18544.1"/>
    <property type="molecule type" value="Genomic_DNA"/>
</dbReference>
<sequence length="193" mass="20474">METRRPVWQQAIGLVGGFVVVLWVLEIVDSVADHRLDQYGVRPRDAEGLLGIAFAPLLHGGWGHLEANTVPVVVLGFLVLATGIARGLAATGVIWVVGGLGTWLVAPSYTVHIGASVLIFGWMTYLLVRGVLNRSLAEVLIGLGVLVIWGGLLWGVLPGDPGVSWQGHLFGAVGGVVAAWVLRPDRSVASRHD</sequence>
<evidence type="ECO:0000256" key="2">
    <source>
        <dbReference type="ARBA" id="ARBA00022692"/>
    </source>
</evidence>
<evidence type="ECO:0000256" key="1">
    <source>
        <dbReference type="ARBA" id="ARBA00004141"/>
    </source>
</evidence>
<keyword evidence="3" id="KW-1133">Transmembrane helix</keyword>
<evidence type="ECO:0000256" key="3">
    <source>
        <dbReference type="ARBA" id="ARBA00022989"/>
    </source>
</evidence>
<evidence type="ECO:0000313" key="7">
    <source>
        <dbReference type="Proteomes" id="UP000199034"/>
    </source>
</evidence>
<dbReference type="Proteomes" id="UP000199034">
    <property type="component" value="Unassembled WGS sequence"/>
</dbReference>
<dbReference type="GO" id="GO:0016020">
    <property type="term" value="C:membrane"/>
    <property type="evidence" value="ECO:0007669"/>
    <property type="project" value="UniProtKB-SubCell"/>
</dbReference>
<dbReference type="InterPro" id="IPR022764">
    <property type="entry name" value="Peptidase_S54_rhomboid_dom"/>
</dbReference>
<comment type="subcellular location">
    <subcellularLocation>
        <location evidence="1">Membrane</location>
        <topology evidence="1">Multi-pass membrane protein</topology>
    </subcellularLocation>
</comment>
<keyword evidence="2" id="KW-0812">Transmembrane</keyword>
<feature type="domain" description="Peptidase S54 rhomboid" evidence="5">
    <location>
        <begin position="51"/>
        <end position="183"/>
    </location>
</feature>
<evidence type="ECO:0000313" key="6">
    <source>
        <dbReference type="EMBL" id="SDE18544.1"/>
    </source>
</evidence>
<dbReference type="OrthoDB" id="465874at2"/>
<dbReference type="Gene3D" id="1.20.1540.10">
    <property type="entry name" value="Rhomboid-like"/>
    <property type="match status" value="1"/>
</dbReference>